<reference evidence="7 8" key="2">
    <citation type="submission" date="2016-08" db="EMBL/GenBank/DDBJ databases">
        <title>Pervasive Adenine N6-methylation of Active Genes in Fungi.</title>
        <authorList>
            <consortium name="DOE Joint Genome Institute"/>
            <person name="Mondo S.J."/>
            <person name="Dannebaum R.O."/>
            <person name="Kuo R.C."/>
            <person name="Labutti K."/>
            <person name="Haridas S."/>
            <person name="Kuo A."/>
            <person name="Salamov A."/>
            <person name="Ahrendt S.R."/>
            <person name="Lipzen A."/>
            <person name="Sullivan W."/>
            <person name="Andreopoulos W.B."/>
            <person name="Clum A."/>
            <person name="Lindquist E."/>
            <person name="Daum C."/>
            <person name="Ramamoorthy G.K."/>
            <person name="Gryganskyi A."/>
            <person name="Culley D."/>
            <person name="Magnuson J.K."/>
            <person name="James T.Y."/>
            <person name="O'Malley M.A."/>
            <person name="Stajich J.E."/>
            <person name="Spatafora J.W."/>
            <person name="Visel A."/>
            <person name="Grigoriev I.V."/>
        </authorList>
    </citation>
    <scope>NUCLEOTIDE SEQUENCE [LARGE SCALE GENOMIC DNA]</scope>
    <source>
        <strain evidence="7 8">S4</strain>
    </source>
</reference>
<sequence>MASKFAEILILIFNVISIICECLVYYVNSNSHIKLLCIYDLIQHVLKIFRIAVYGYSFKGSPYWICVLYSFINRFTHNGSLIMSCITIINFYLAIFHPIQFKNIYLKSRKYIFILSAVYSAIFPLIALYEPVIVGYSDEHVAESLNCSCAYRYRLYQFVLDSVACTIPFSIAEIYCTVRILYEIKITPRDIFKRQLSEKAHLSFSKLIRILFMCVSVTLFSFPYVYLDVISGTAVERKEKKEYEYLDLSNYYVAISGILLFLLLLGSPKTFIKKVKEKWNNNDSSSYYFSNNNNNTYCRSMDTGSEFHLRSIGTDYRTGSVDSGFDHFNLMHSNKNGSMDSGMDRFNALGSVKNISMDSGMDHSTYIYTNTINKKFYQNTSNID</sequence>
<dbReference type="EMBL" id="MCFG01000427">
    <property type="protein sequence ID" value="ORX68423.1"/>
    <property type="molecule type" value="Genomic_DNA"/>
</dbReference>
<evidence type="ECO:0000256" key="3">
    <source>
        <dbReference type="ARBA" id="ARBA00022989"/>
    </source>
</evidence>
<feature type="transmembrane region" description="Helical" evidence="5">
    <location>
        <begin position="48"/>
        <end position="72"/>
    </location>
</feature>
<proteinExistence type="predicted"/>
<dbReference type="AlphaFoldDB" id="A0A1Y1W4C8"/>
<evidence type="ECO:0000256" key="2">
    <source>
        <dbReference type="ARBA" id="ARBA00022692"/>
    </source>
</evidence>
<feature type="domain" description="G-protein coupled receptors family 1 profile" evidence="6">
    <location>
        <begin position="6"/>
        <end position="271"/>
    </location>
</feature>
<reference evidence="7 8" key="1">
    <citation type="submission" date="2016-08" db="EMBL/GenBank/DDBJ databases">
        <title>A Parts List for Fungal Cellulosomes Revealed by Comparative Genomics.</title>
        <authorList>
            <consortium name="DOE Joint Genome Institute"/>
            <person name="Haitjema C.H."/>
            <person name="Gilmore S.P."/>
            <person name="Henske J.K."/>
            <person name="Solomon K.V."/>
            <person name="De Groot R."/>
            <person name="Kuo A."/>
            <person name="Mondo S.J."/>
            <person name="Salamov A.A."/>
            <person name="Labutti K."/>
            <person name="Zhao Z."/>
            <person name="Chiniquy J."/>
            <person name="Barry K."/>
            <person name="Brewer H.M."/>
            <person name="Purvine S.O."/>
            <person name="Wright A.T."/>
            <person name="Boxma B."/>
            <person name="Van Alen T."/>
            <person name="Hackstein J.H."/>
            <person name="Baker S.E."/>
            <person name="Grigoriev I.V."/>
            <person name="O'Malley M.A."/>
        </authorList>
    </citation>
    <scope>NUCLEOTIDE SEQUENCE [LARGE SCALE GENOMIC DNA]</scope>
    <source>
        <strain evidence="7 8">S4</strain>
    </source>
</reference>
<keyword evidence="4 5" id="KW-0472">Membrane</keyword>
<feature type="transmembrane region" description="Helical" evidence="5">
    <location>
        <begin position="158"/>
        <end position="182"/>
    </location>
</feature>
<name>A0A1Y1W4C8_9FUNG</name>
<evidence type="ECO:0000256" key="5">
    <source>
        <dbReference type="SAM" id="Phobius"/>
    </source>
</evidence>
<dbReference type="CDD" id="cd00637">
    <property type="entry name" value="7tm_classA_rhodopsin-like"/>
    <property type="match status" value="1"/>
</dbReference>
<dbReference type="SUPFAM" id="SSF81321">
    <property type="entry name" value="Family A G protein-coupled receptor-like"/>
    <property type="match status" value="1"/>
</dbReference>
<feature type="transmembrane region" description="Helical" evidence="5">
    <location>
        <begin position="6"/>
        <end position="27"/>
    </location>
</feature>
<dbReference type="Gene3D" id="1.20.1070.10">
    <property type="entry name" value="Rhodopsin 7-helix transmembrane proteins"/>
    <property type="match status" value="1"/>
</dbReference>
<feature type="transmembrane region" description="Helical" evidence="5">
    <location>
        <begin position="248"/>
        <end position="266"/>
    </location>
</feature>
<dbReference type="Proteomes" id="UP000193944">
    <property type="component" value="Unassembled WGS sequence"/>
</dbReference>
<organism evidence="7 8">
    <name type="scientific">Anaeromyces robustus</name>
    <dbReference type="NCBI Taxonomy" id="1754192"/>
    <lineage>
        <taxon>Eukaryota</taxon>
        <taxon>Fungi</taxon>
        <taxon>Fungi incertae sedis</taxon>
        <taxon>Chytridiomycota</taxon>
        <taxon>Chytridiomycota incertae sedis</taxon>
        <taxon>Neocallimastigomycetes</taxon>
        <taxon>Neocallimastigales</taxon>
        <taxon>Neocallimastigaceae</taxon>
        <taxon>Anaeromyces</taxon>
    </lineage>
</organism>
<evidence type="ECO:0000256" key="1">
    <source>
        <dbReference type="ARBA" id="ARBA00004370"/>
    </source>
</evidence>
<keyword evidence="8" id="KW-1185">Reference proteome</keyword>
<feature type="transmembrane region" description="Helical" evidence="5">
    <location>
        <begin position="78"/>
        <end position="99"/>
    </location>
</feature>
<evidence type="ECO:0000313" key="8">
    <source>
        <dbReference type="Proteomes" id="UP000193944"/>
    </source>
</evidence>
<dbReference type="PROSITE" id="PS50262">
    <property type="entry name" value="G_PROTEIN_RECEP_F1_2"/>
    <property type="match status" value="1"/>
</dbReference>
<accession>A0A1Y1W4C8</accession>
<gene>
    <name evidence="7" type="ORF">BCR32DRAFT_272518</name>
</gene>
<dbReference type="GO" id="GO:0016020">
    <property type="term" value="C:membrane"/>
    <property type="evidence" value="ECO:0007669"/>
    <property type="project" value="UniProtKB-SubCell"/>
</dbReference>
<comment type="caution">
    <text evidence="7">The sequence shown here is derived from an EMBL/GenBank/DDBJ whole genome shotgun (WGS) entry which is preliminary data.</text>
</comment>
<feature type="transmembrane region" description="Helical" evidence="5">
    <location>
        <begin position="203"/>
        <end position="226"/>
    </location>
</feature>
<comment type="subcellular location">
    <subcellularLocation>
        <location evidence="1">Membrane</location>
    </subcellularLocation>
</comment>
<feature type="transmembrane region" description="Helical" evidence="5">
    <location>
        <begin position="111"/>
        <end position="129"/>
    </location>
</feature>
<evidence type="ECO:0000313" key="7">
    <source>
        <dbReference type="EMBL" id="ORX68423.1"/>
    </source>
</evidence>
<protein>
    <recommendedName>
        <fullName evidence="6">G-protein coupled receptors family 1 profile domain-containing protein</fullName>
    </recommendedName>
</protein>
<keyword evidence="3 5" id="KW-1133">Transmembrane helix</keyword>
<keyword evidence="2 5" id="KW-0812">Transmembrane</keyword>
<evidence type="ECO:0000259" key="6">
    <source>
        <dbReference type="PROSITE" id="PS50262"/>
    </source>
</evidence>
<dbReference type="InterPro" id="IPR017452">
    <property type="entry name" value="GPCR_Rhodpsn_7TM"/>
</dbReference>
<evidence type="ECO:0000256" key="4">
    <source>
        <dbReference type="ARBA" id="ARBA00023136"/>
    </source>
</evidence>